<reference evidence="1 4" key="1">
    <citation type="submission" date="2016-04" db="EMBL/GenBank/DDBJ databases">
        <title>Genome analyses suggest a sexual origin of heterokaryosis in a supposedly ancient asexual fungus.</title>
        <authorList>
            <person name="Ropars J."/>
            <person name="Sedzielewska K."/>
            <person name="Noel J."/>
            <person name="Charron P."/>
            <person name="Farinelli L."/>
            <person name="Marton T."/>
            <person name="Kruger M."/>
            <person name="Pelin A."/>
            <person name="Brachmann A."/>
            <person name="Corradi N."/>
        </authorList>
    </citation>
    <scope>NUCLEOTIDE SEQUENCE [LARGE SCALE GENOMIC DNA]</scope>
    <source>
        <strain evidence="1 4">A5</strain>
    </source>
</reference>
<comment type="caution">
    <text evidence="1">The sequence shown here is derived from an EMBL/GenBank/DDBJ whole genome shotgun (WGS) entry which is preliminary data.</text>
</comment>
<dbReference type="AlphaFoldDB" id="A0A2N0P7W0"/>
<proteinExistence type="predicted"/>
<dbReference type="VEuPathDB" id="FungiDB:RhiirFUN_013065"/>
<reference evidence="2 3" key="3">
    <citation type="submission" date="2017-10" db="EMBL/GenBank/DDBJ databases">
        <title>Extensive intraspecific genome diversity in a model arbuscular mycorrhizal fungus.</title>
        <authorList>
            <person name="Chen E.C.H."/>
            <person name="Morin E."/>
            <person name="Baudet D."/>
            <person name="Noel J."/>
            <person name="Ndikumana S."/>
            <person name="Charron P."/>
            <person name="St-Onge C."/>
            <person name="Giorgi J."/>
            <person name="Grigoriev I.V."/>
            <person name="Roux C."/>
            <person name="Martin F.M."/>
            <person name="Corradi N."/>
        </authorList>
    </citation>
    <scope>NUCLEOTIDE SEQUENCE [LARGE SCALE GENOMIC DNA]</scope>
    <source>
        <strain evidence="2 3">A1</strain>
    </source>
</reference>
<accession>A0A2N0P7W0</accession>
<gene>
    <name evidence="2" type="ORF">RhiirA1_424739</name>
    <name evidence="1" type="ORF">RhiirA5_363706</name>
</gene>
<reference evidence="1 4" key="2">
    <citation type="submission" date="2017-09" db="EMBL/GenBank/DDBJ databases">
        <title>Extensive intraspecific genome diversity in a model arbuscular mycorrhizal fungus.</title>
        <authorList>
            <person name="Chen E.C."/>
            <person name="Morin E."/>
            <person name="Beaudet D."/>
            <person name="Noel J."/>
            <person name="Ndikumana S."/>
            <person name="Charron P."/>
            <person name="St-Onge C."/>
            <person name="Giorgi J."/>
            <person name="Grigoriev I.V."/>
            <person name="Roux C."/>
            <person name="Martin F.M."/>
            <person name="Corradi N."/>
        </authorList>
    </citation>
    <scope>NUCLEOTIDE SEQUENCE [LARGE SCALE GENOMIC DNA]</scope>
    <source>
        <strain evidence="1 4">A5</strain>
    </source>
</reference>
<name>A0A2N0P7W0_9GLOM</name>
<protein>
    <submittedName>
        <fullName evidence="1">Uncharacterized protein</fullName>
    </submittedName>
</protein>
<dbReference type="EMBL" id="LLXJ01001289">
    <property type="protein sequence ID" value="PKC02919.1"/>
    <property type="molecule type" value="Genomic_DNA"/>
</dbReference>
<sequence length="261" mass="30530">MEELKNGSQYDFTKKLQQKTNAAFIKIIKITQNWKVIGYFNNQTTMEKAAVSSIEEKDISKIWMVRNAKTIYKSGKRNVENEINKKDKKESKVKKMSKEGTIQPLTFTLREDNVPSPQTPLKRIYMGLSNMVTRKGRQIGSIITNDDGSPRKDEDVVKTIQRWRWREKQQRDTDSEKSDNKIGLASLGNLEAAPLKRDNVTPDEVVKIIKDMRAEQKIKCTPYQASNNKLSRKNWRNCNQFFWKKIMRWNGKGSMERLYNE</sequence>
<evidence type="ECO:0000313" key="3">
    <source>
        <dbReference type="Proteomes" id="UP000232688"/>
    </source>
</evidence>
<dbReference type="Proteomes" id="UP000232688">
    <property type="component" value="Unassembled WGS sequence"/>
</dbReference>
<evidence type="ECO:0000313" key="4">
    <source>
        <dbReference type="Proteomes" id="UP000232722"/>
    </source>
</evidence>
<dbReference type="VEuPathDB" id="FungiDB:FUN_016322"/>
<evidence type="ECO:0000313" key="1">
    <source>
        <dbReference type="EMBL" id="PKC02919.1"/>
    </source>
</evidence>
<dbReference type="Proteomes" id="UP000232722">
    <property type="component" value="Unassembled WGS sequence"/>
</dbReference>
<evidence type="ECO:0000313" key="2">
    <source>
        <dbReference type="EMBL" id="PKC61550.1"/>
    </source>
</evidence>
<organism evidence="1 4">
    <name type="scientific">Rhizophagus irregularis</name>
    <dbReference type="NCBI Taxonomy" id="588596"/>
    <lineage>
        <taxon>Eukaryota</taxon>
        <taxon>Fungi</taxon>
        <taxon>Fungi incertae sedis</taxon>
        <taxon>Mucoromycota</taxon>
        <taxon>Glomeromycotina</taxon>
        <taxon>Glomeromycetes</taxon>
        <taxon>Glomerales</taxon>
        <taxon>Glomeraceae</taxon>
        <taxon>Rhizophagus</taxon>
    </lineage>
</organism>
<dbReference type="VEuPathDB" id="FungiDB:RhiirA1_424739"/>
<dbReference type="EMBL" id="LLXH01000969">
    <property type="protein sequence ID" value="PKC61550.1"/>
    <property type="molecule type" value="Genomic_DNA"/>
</dbReference>
<reference evidence="2 3" key="4">
    <citation type="submission" date="2017-10" db="EMBL/GenBank/DDBJ databases">
        <title>Genome analyses suggest a sexual origin of heterokaryosis in a supposedly ancient asexual fungus.</title>
        <authorList>
            <person name="Corradi N."/>
            <person name="Sedzielewska K."/>
            <person name="Noel J."/>
            <person name="Charron P."/>
            <person name="Farinelli L."/>
            <person name="Marton T."/>
            <person name="Kruger M."/>
            <person name="Pelin A."/>
            <person name="Brachmann A."/>
            <person name="Corradi N."/>
        </authorList>
    </citation>
    <scope>NUCLEOTIDE SEQUENCE [LARGE SCALE GENOMIC DNA]</scope>
    <source>
        <strain evidence="2 3">A1</strain>
    </source>
</reference>